<comment type="caution">
    <text evidence="2">The sequence shown here is derived from an EMBL/GenBank/DDBJ whole genome shotgun (WGS) entry which is preliminary data.</text>
</comment>
<feature type="region of interest" description="Disordered" evidence="1">
    <location>
        <begin position="1"/>
        <end position="51"/>
    </location>
</feature>
<dbReference type="AlphaFoldDB" id="A0AAV8YIR4"/>
<dbReference type="InterPro" id="IPR052068">
    <property type="entry name" value="GW182_domain"/>
</dbReference>
<evidence type="ECO:0008006" key="4">
    <source>
        <dbReference type="Google" id="ProtNLM"/>
    </source>
</evidence>
<dbReference type="GO" id="GO:0005654">
    <property type="term" value="C:nucleoplasm"/>
    <property type="evidence" value="ECO:0007669"/>
    <property type="project" value="TreeGrafter"/>
</dbReference>
<evidence type="ECO:0000313" key="2">
    <source>
        <dbReference type="EMBL" id="KAJ8951590.1"/>
    </source>
</evidence>
<dbReference type="GO" id="GO:0060213">
    <property type="term" value="P:positive regulation of nuclear-transcribed mRNA poly(A) tail shortening"/>
    <property type="evidence" value="ECO:0007669"/>
    <property type="project" value="TreeGrafter"/>
</dbReference>
<evidence type="ECO:0000313" key="3">
    <source>
        <dbReference type="Proteomes" id="UP001162162"/>
    </source>
</evidence>
<evidence type="ECO:0000256" key="1">
    <source>
        <dbReference type="SAM" id="MobiDB-lite"/>
    </source>
</evidence>
<dbReference type="PANTHER" id="PTHR13020">
    <property type="entry name" value="TRINUCLEOTIDE REPEAT-CONTAINING GENE 6"/>
    <property type="match status" value="1"/>
</dbReference>
<dbReference type="GO" id="GO:0035195">
    <property type="term" value="P:miRNA-mediated post-transcriptional gene silencing"/>
    <property type="evidence" value="ECO:0007669"/>
    <property type="project" value="TreeGrafter"/>
</dbReference>
<name>A0AAV8YIR4_9CUCU</name>
<dbReference type="EMBL" id="JAPWTK010000082">
    <property type="protein sequence ID" value="KAJ8951590.1"/>
    <property type="molecule type" value="Genomic_DNA"/>
</dbReference>
<sequence>MRAPTPSEPKSTFPYLPSASRVSHEGQRTPSTSRKGSLGDSSRPPSPTRCSDDLELLDDLNALKFLKCDTTNCDNNDTNHDDMCHLHRLKLKLRTSDNDKAVLNACQDLAVPLRLRGGCQSILYLSTSGWGTANPVNQTITGTQQWNNNANRPPTSNQGQSQGNKGNATSQQPPTSQPNNTGWGQPGTKPTANNSLPPTSQPATSSANTQNNNGASSNTKQQLEQLNSMREAIFSQDGWGGQHVNQDTNWDIPSSPEPPLKMDGSGGPPPWKPAVNNGTELWEANLRNGGQPPPQPQQKTPWGHTPSTNIGGTWGEDDDTDSSNVWTGVPSNQQQWGAGGNTNNGAMWGGPKKENDWGAGAGNTAWGDPRSADPRQAGMDPREIRPELRDIRAGNSDPMRLLDPREQMRQMASSDMRGDPRGITGRLNGAGAEAFWGQAAPTPPHNKCITTTKCQWVLQMLPVGRNHLRLAKAQYAKL</sequence>
<organism evidence="2 3">
    <name type="scientific">Aromia moschata</name>
    <dbReference type="NCBI Taxonomy" id="1265417"/>
    <lineage>
        <taxon>Eukaryota</taxon>
        <taxon>Metazoa</taxon>
        <taxon>Ecdysozoa</taxon>
        <taxon>Arthropoda</taxon>
        <taxon>Hexapoda</taxon>
        <taxon>Insecta</taxon>
        <taxon>Pterygota</taxon>
        <taxon>Neoptera</taxon>
        <taxon>Endopterygota</taxon>
        <taxon>Coleoptera</taxon>
        <taxon>Polyphaga</taxon>
        <taxon>Cucujiformia</taxon>
        <taxon>Chrysomeloidea</taxon>
        <taxon>Cerambycidae</taxon>
        <taxon>Cerambycinae</taxon>
        <taxon>Callichromatini</taxon>
        <taxon>Aromia</taxon>
    </lineage>
</organism>
<feature type="compositionally biased region" description="Polar residues" evidence="1">
    <location>
        <begin position="322"/>
        <end position="336"/>
    </location>
</feature>
<keyword evidence="3" id="KW-1185">Reference proteome</keyword>
<feature type="region of interest" description="Disordered" evidence="1">
    <location>
        <begin position="136"/>
        <end position="222"/>
    </location>
</feature>
<reference evidence="2" key="1">
    <citation type="journal article" date="2023" name="Insect Mol. Biol.">
        <title>Genome sequencing provides insights into the evolution of gene families encoding plant cell wall-degrading enzymes in longhorned beetles.</title>
        <authorList>
            <person name="Shin N.R."/>
            <person name="Okamura Y."/>
            <person name="Kirsch R."/>
            <person name="Pauchet Y."/>
        </authorList>
    </citation>
    <scope>NUCLEOTIDE SEQUENCE</scope>
    <source>
        <strain evidence="2">AMC_N1</strain>
    </source>
</reference>
<feature type="compositionally biased region" description="Polar residues" evidence="1">
    <location>
        <begin position="243"/>
        <end position="252"/>
    </location>
</feature>
<feature type="compositionally biased region" description="Basic and acidic residues" evidence="1">
    <location>
        <begin position="380"/>
        <end position="392"/>
    </location>
</feature>
<proteinExistence type="predicted"/>
<gene>
    <name evidence="2" type="ORF">NQ318_020467</name>
</gene>
<accession>A0AAV8YIR4</accession>
<dbReference type="PANTHER" id="PTHR13020:SF25">
    <property type="entry name" value="PROTEIN GAWKY"/>
    <property type="match status" value="1"/>
</dbReference>
<protein>
    <recommendedName>
        <fullName evidence="4">Gawky</fullName>
    </recommendedName>
</protein>
<dbReference type="Proteomes" id="UP001162162">
    <property type="component" value="Unassembled WGS sequence"/>
</dbReference>
<dbReference type="GO" id="GO:0000932">
    <property type="term" value="C:P-body"/>
    <property type="evidence" value="ECO:0007669"/>
    <property type="project" value="TreeGrafter"/>
</dbReference>
<feature type="region of interest" description="Disordered" evidence="1">
    <location>
        <begin position="238"/>
        <end position="400"/>
    </location>
</feature>